<evidence type="ECO:0000313" key="1">
    <source>
        <dbReference type="EMBL" id="GMR57282.1"/>
    </source>
</evidence>
<feature type="non-terminal residue" evidence="1">
    <location>
        <position position="1"/>
    </location>
</feature>
<gene>
    <name evidence="1" type="ORF">PMAYCL1PPCAC_27477</name>
</gene>
<name>A0AAN5I961_9BILA</name>
<sequence length="83" mass="9344">CCQSVEGKLGGIEANIHNQSAFHLQHIDSSQTRSIFLTLHEPVYSKMILRGNLCEICQISVVLIKKEMEADTVDVRTRDGRKC</sequence>
<reference evidence="2" key="1">
    <citation type="submission" date="2022-10" db="EMBL/GenBank/DDBJ databases">
        <title>Genome assembly of Pristionchus species.</title>
        <authorList>
            <person name="Yoshida K."/>
            <person name="Sommer R.J."/>
        </authorList>
    </citation>
    <scope>NUCLEOTIDE SEQUENCE [LARGE SCALE GENOMIC DNA]</scope>
    <source>
        <strain evidence="2">RS5460</strain>
    </source>
</reference>
<dbReference type="AlphaFoldDB" id="A0AAN5I961"/>
<accession>A0AAN5I961</accession>
<protein>
    <submittedName>
        <fullName evidence="1">Uncharacterized protein</fullName>
    </submittedName>
</protein>
<feature type="non-terminal residue" evidence="1">
    <location>
        <position position="83"/>
    </location>
</feature>
<dbReference type="EMBL" id="BTRK01000006">
    <property type="protein sequence ID" value="GMR57282.1"/>
    <property type="molecule type" value="Genomic_DNA"/>
</dbReference>
<organism evidence="1 2">
    <name type="scientific">Pristionchus mayeri</name>
    <dbReference type="NCBI Taxonomy" id="1317129"/>
    <lineage>
        <taxon>Eukaryota</taxon>
        <taxon>Metazoa</taxon>
        <taxon>Ecdysozoa</taxon>
        <taxon>Nematoda</taxon>
        <taxon>Chromadorea</taxon>
        <taxon>Rhabditida</taxon>
        <taxon>Rhabditina</taxon>
        <taxon>Diplogasteromorpha</taxon>
        <taxon>Diplogasteroidea</taxon>
        <taxon>Neodiplogasteridae</taxon>
        <taxon>Pristionchus</taxon>
    </lineage>
</organism>
<comment type="caution">
    <text evidence="1">The sequence shown here is derived from an EMBL/GenBank/DDBJ whole genome shotgun (WGS) entry which is preliminary data.</text>
</comment>
<proteinExistence type="predicted"/>
<keyword evidence="2" id="KW-1185">Reference proteome</keyword>
<evidence type="ECO:0000313" key="2">
    <source>
        <dbReference type="Proteomes" id="UP001328107"/>
    </source>
</evidence>
<dbReference type="Proteomes" id="UP001328107">
    <property type="component" value="Unassembled WGS sequence"/>
</dbReference>